<sequence length="335" mass="38938">MRHNTVSMRKMDNPYNNERLPPELFYAFVIPYLFAGYLHKAIVYDKVQSWNPFAALPLVSKEFHKSCQTHVRRIFDIDPQDDHPIDLIQIYICAGYAKYFYTVDVLNWLCLDRLWITGWTEDTDQGQLGGDPSIGIPKNFRFRPYIMGDDRVHRVFLPFTCAMKLCDSIQDEILAGPIADYLAKKAVTYGTEPILLKHVQDLEMNMARKYGLPIELWSKWTKDTLRLIDDRHEFLCSVQESGKLVSQYRRSSEVTKRTIKNTRLLSVLKVVSSVDWGNDTVDIQEFATVILEDLIAVCQSKGSEPEEHDEYFEHDGKKVLFSQIERIPVPSSWLF</sequence>
<dbReference type="EMBL" id="BPWL01000010">
    <property type="protein sequence ID" value="GJJ14544.1"/>
    <property type="molecule type" value="Genomic_DNA"/>
</dbReference>
<reference evidence="1" key="1">
    <citation type="submission" date="2021-10" db="EMBL/GenBank/DDBJ databases">
        <title>De novo Genome Assembly of Clathrus columnatus (Basidiomycota, Fungi) Using Illumina and Nanopore Sequence Data.</title>
        <authorList>
            <person name="Ogiso-Tanaka E."/>
            <person name="Itagaki H."/>
            <person name="Hosoya T."/>
            <person name="Hosaka K."/>
        </authorList>
    </citation>
    <scope>NUCLEOTIDE SEQUENCE</scope>
    <source>
        <strain evidence="1">MO-923</strain>
    </source>
</reference>
<evidence type="ECO:0000313" key="1">
    <source>
        <dbReference type="EMBL" id="GJJ14544.1"/>
    </source>
</evidence>
<dbReference type="AlphaFoldDB" id="A0AAV5APC7"/>
<evidence type="ECO:0000313" key="2">
    <source>
        <dbReference type="Proteomes" id="UP001050691"/>
    </source>
</evidence>
<name>A0AAV5APC7_9AGAM</name>
<dbReference type="Proteomes" id="UP001050691">
    <property type="component" value="Unassembled WGS sequence"/>
</dbReference>
<gene>
    <name evidence="1" type="ORF">Clacol_008809</name>
</gene>
<protein>
    <submittedName>
        <fullName evidence="1">Uncharacterized protein</fullName>
    </submittedName>
</protein>
<comment type="caution">
    <text evidence="1">The sequence shown here is derived from an EMBL/GenBank/DDBJ whole genome shotgun (WGS) entry which is preliminary data.</text>
</comment>
<organism evidence="1 2">
    <name type="scientific">Clathrus columnatus</name>
    <dbReference type="NCBI Taxonomy" id="1419009"/>
    <lineage>
        <taxon>Eukaryota</taxon>
        <taxon>Fungi</taxon>
        <taxon>Dikarya</taxon>
        <taxon>Basidiomycota</taxon>
        <taxon>Agaricomycotina</taxon>
        <taxon>Agaricomycetes</taxon>
        <taxon>Phallomycetidae</taxon>
        <taxon>Phallales</taxon>
        <taxon>Clathraceae</taxon>
        <taxon>Clathrus</taxon>
    </lineage>
</organism>
<proteinExistence type="predicted"/>
<keyword evidence="2" id="KW-1185">Reference proteome</keyword>
<accession>A0AAV5APC7</accession>